<evidence type="ECO:0000256" key="6">
    <source>
        <dbReference type="ARBA" id="ARBA00023125"/>
    </source>
</evidence>
<dbReference type="SUPFAM" id="SSF52540">
    <property type="entry name" value="P-loop containing nucleoside triphosphate hydrolases"/>
    <property type="match status" value="1"/>
</dbReference>
<dbReference type="GO" id="GO:0003697">
    <property type="term" value="F:single-stranded DNA binding"/>
    <property type="evidence" value="ECO:0007669"/>
    <property type="project" value="TreeGrafter"/>
</dbReference>
<keyword evidence="11" id="KW-0347">Helicase</keyword>
<dbReference type="InterPro" id="IPR027417">
    <property type="entry name" value="P-loop_NTPase"/>
</dbReference>
<dbReference type="GO" id="GO:0017116">
    <property type="term" value="F:single-stranded DNA helicase activity"/>
    <property type="evidence" value="ECO:0007669"/>
    <property type="project" value="TreeGrafter"/>
</dbReference>
<dbReference type="InParanoid" id="A0A077ZUI7"/>
<dbReference type="GO" id="GO:0005634">
    <property type="term" value="C:nucleus"/>
    <property type="evidence" value="ECO:0007669"/>
    <property type="project" value="UniProtKB-SubCell"/>
</dbReference>
<dbReference type="OrthoDB" id="422555at2759"/>
<dbReference type="EMBL" id="CCKQ01001858">
    <property type="protein sequence ID" value="CDW72960.1"/>
    <property type="molecule type" value="Genomic_DNA"/>
</dbReference>
<dbReference type="EC" id="3.6.4.12" evidence="3"/>
<dbReference type="Pfam" id="PF25051">
    <property type="entry name" value="WHD_MCM8"/>
    <property type="match status" value="1"/>
</dbReference>
<dbReference type="SMART" id="SM00382">
    <property type="entry name" value="AAA"/>
    <property type="match status" value="1"/>
</dbReference>
<dbReference type="PANTHER" id="PTHR11630:SF47">
    <property type="entry name" value="DNA HELICASE MCM8"/>
    <property type="match status" value="1"/>
</dbReference>
<dbReference type="CDD" id="cd22247">
    <property type="entry name" value="MCM8_WHD"/>
    <property type="match status" value="1"/>
</dbReference>
<dbReference type="PANTHER" id="PTHR11630">
    <property type="entry name" value="DNA REPLICATION LICENSING FACTOR MCM FAMILY MEMBER"/>
    <property type="match status" value="1"/>
</dbReference>
<dbReference type="Pfam" id="PF17207">
    <property type="entry name" value="MCM_OB"/>
    <property type="match status" value="1"/>
</dbReference>
<protein>
    <recommendedName>
        <fullName evidence="3">DNA helicase</fullName>
        <ecNumber evidence="3">3.6.4.12</ecNumber>
    </recommendedName>
    <alternativeName>
        <fullName evidence="8">Minichromosome maintenance 8</fullName>
    </alternativeName>
</protein>
<dbReference type="GO" id="GO:0005524">
    <property type="term" value="F:ATP binding"/>
    <property type="evidence" value="ECO:0007669"/>
    <property type="project" value="UniProtKB-KW"/>
</dbReference>
<evidence type="ECO:0000256" key="2">
    <source>
        <dbReference type="ARBA" id="ARBA00008010"/>
    </source>
</evidence>
<dbReference type="InterPro" id="IPR018525">
    <property type="entry name" value="MCM_CS"/>
</dbReference>
<dbReference type="Gene3D" id="2.40.50.140">
    <property type="entry name" value="Nucleic acid-binding proteins"/>
    <property type="match status" value="1"/>
</dbReference>
<keyword evidence="4 9" id="KW-0547">Nucleotide-binding</keyword>
<evidence type="ECO:0000256" key="3">
    <source>
        <dbReference type="ARBA" id="ARBA00012551"/>
    </source>
</evidence>
<dbReference type="Gene3D" id="3.40.50.300">
    <property type="entry name" value="P-loop containing nucleotide triphosphate hydrolases"/>
    <property type="match status" value="1"/>
</dbReference>
<evidence type="ECO:0000256" key="1">
    <source>
        <dbReference type="ARBA" id="ARBA00004123"/>
    </source>
</evidence>
<keyword evidence="11" id="KW-0378">Hydrolase</keyword>
<evidence type="ECO:0000259" key="10">
    <source>
        <dbReference type="PROSITE" id="PS50051"/>
    </source>
</evidence>
<dbReference type="PROSITE" id="PS50051">
    <property type="entry name" value="MCM_2"/>
    <property type="match status" value="1"/>
</dbReference>
<dbReference type="CDD" id="cd17706">
    <property type="entry name" value="MCM"/>
    <property type="match status" value="1"/>
</dbReference>
<dbReference type="GO" id="GO:0006260">
    <property type="term" value="P:DNA replication"/>
    <property type="evidence" value="ECO:0007669"/>
    <property type="project" value="InterPro"/>
</dbReference>
<dbReference type="SUPFAM" id="SSF50249">
    <property type="entry name" value="Nucleic acid-binding proteins"/>
    <property type="match status" value="1"/>
</dbReference>
<accession>A0A077ZUI7</accession>
<reference evidence="11 12" key="1">
    <citation type="submission" date="2014-06" db="EMBL/GenBank/DDBJ databases">
        <authorList>
            <person name="Swart Estienne"/>
        </authorList>
    </citation>
    <scope>NUCLEOTIDE SEQUENCE [LARGE SCALE GENOMIC DNA]</scope>
    <source>
        <strain evidence="11 12">130c</strain>
    </source>
</reference>
<sequence length="857" mass="96982">MSDPSAKIQSNNQVRVNSSNYNAKTNILQNRTASSIPQSFELGDDVLIEDKFLKPMNNFNGGAGDKLLSKWTIYFPHEKQKSFDSLLEWVYFIRQTEILLQDKKDDNFDSIVVHINFAALYQIGSSNLKQFLDFLNDHPTDMINCMALALDNVRQNKLKNGNDNRQVIVISIPYHILIGPILQFQSHIFLVINQVSLDQQVYLFKRDSAKNCRGKTFLPEKHTAKTSFYQRIRIQEIENDLKDINAGKLPKTIDCEIKDDLIDACISGDIVTICGIMKTELQSDMKGFGAQKANKNKALHASYIDVNSIKNSNTEYFLQTSTQSSYQGGQIQDDKVNMAELSEIHRISERRDVFQLLIKSICPSIFGHELVKTGLLLSLFGGTDYRLKLKGHYLEMLLDKNSNQQEDDEDEQQSTHNIRPDIHLLIVGDPGLGKSQMLKHIINVAPRGVYVCGNSTTNAGLTATIVRDPMTNEQNLEAGALVLSDLGVCCIDEFDKMTSDQNTLLEAMEQQTISIAKGGILGSLSARCSIIACANPVTGHYKFDLVFLLLDDPDVQRDKKLSEHVMKLHSRNRKRKLEFINHINGAQNHPYSVSLNDDSSSITGNQAKRLKQNFYSQNVEVKNNGDTLNGIKEQDFVNYTSMLQKIKHLSDRIPESEIIPPQIMKKYISYAKHTVFPKLSIEACEVIKDFYLTLREEATHNQNTLPITSRQLDSLIRLTQARAKLEFRNIATRDDAMDIVRLVQESLFESCSIDMGKFGGSNSSQYSGLTGQGRKGANQVDLNNIAMLSIPKQTKFYLDRLRQEAETSGNKIFDFQGLIRIGKEMNLQVGDFKLFIEKLNMQNALIMKPGKQWELMM</sequence>
<comment type="similarity">
    <text evidence="2 9">Belongs to the MCM family.</text>
</comment>
<dbReference type="AlphaFoldDB" id="A0A077ZUI7"/>
<dbReference type="GO" id="GO:0006310">
    <property type="term" value="P:DNA recombination"/>
    <property type="evidence" value="ECO:0007669"/>
    <property type="project" value="UniProtKB-ARBA"/>
</dbReference>
<dbReference type="InterPro" id="IPR012340">
    <property type="entry name" value="NA-bd_OB-fold"/>
</dbReference>
<dbReference type="GO" id="GO:0042555">
    <property type="term" value="C:MCM complex"/>
    <property type="evidence" value="ECO:0007669"/>
    <property type="project" value="TreeGrafter"/>
</dbReference>
<evidence type="ECO:0000256" key="5">
    <source>
        <dbReference type="ARBA" id="ARBA00022840"/>
    </source>
</evidence>
<dbReference type="InterPro" id="IPR001208">
    <property type="entry name" value="MCM_dom"/>
</dbReference>
<evidence type="ECO:0000256" key="7">
    <source>
        <dbReference type="ARBA" id="ARBA00023242"/>
    </source>
</evidence>
<dbReference type="SMART" id="SM00350">
    <property type="entry name" value="MCM"/>
    <property type="match status" value="1"/>
</dbReference>
<dbReference type="Pfam" id="PF00493">
    <property type="entry name" value="MCM"/>
    <property type="match status" value="2"/>
</dbReference>
<evidence type="ECO:0000256" key="8">
    <source>
        <dbReference type="ARBA" id="ARBA00042306"/>
    </source>
</evidence>
<feature type="domain" description="MCM C-terminal AAA(+) ATPase" evidence="10">
    <location>
        <begin position="353"/>
        <end position="565"/>
    </location>
</feature>
<keyword evidence="7" id="KW-0539">Nucleus</keyword>
<evidence type="ECO:0000256" key="9">
    <source>
        <dbReference type="RuleBase" id="RU004070"/>
    </source>
</evidence>
<dbReference type="InterPro" id="IPR033762">
    <property type="entry name" value="MCM_OB"/>
</dbReference>
<organism evidence="11 12">
    <name type="scientific">Stylonychia lemnae</name>
    <name type="common">Ciliate</name>
    <dbReference type="NCBI Taxonomy" id="5949"/>
    <lineage>
        <taxon>Eukaryota</taxon>
        <taxon>Sar</taxon>
        <taxon>Alveolata</taxon>
        <taxon>Ciliophora</taxon>
        <taxon>Intramacronucleata</taxon>
        <taxon>Spirotrichea</taxon>
        <taxon>Stichotrichia</taxon>
        <taxon>Sporadotrichida</taxon>
        <taxon>Oxytrichidae</taxon>
        <taxon>Stylonychinae</taxon>
        <taxon>Stylonychia</taxon>
    </lineage>
</organism>
<evidence type="ECO:0000313" key="11">
    <source>
        <dbReference type="EMBL" id="CDW72960.1"/>
    </source>
</evidence>
<evidence type="ECO:0000256" key="4">
    <source>
        <dbReference type="ARBA" id="ARBA00022741"/>
    </source>
</evidence>
<dbReference type="Pfam" id="PF17855">
    <property type="entry name" value="MCM_lid"/>
    <property type="match status" value="1"/>
</dbReference>
<dbReference type="InterPro" id="IPR041562">
    <property type="entry name" value="MCM_lid"/>
</dbReference>
<name>A0A077ZUI7_STYLE</name>
<comment type="subcellular location">
    <subcellularLocation>
        <location evidence="1">Nucleus</location>
    </subcellularLocation>
</comment>
<dbReference type="InterPro" id="IPR003593">
    <property type="entry name" value="AAA+_ATPase"/>
</dbReference>
<dbReference type="FunCoup" id="A0A077ZUI7">
    <property type="interactions" value="203"/>
</dbReference>
<dbReference type="PRINTS" id="PR01657">
    <property type="entry name" value="MCMFAMILY"/>
</dbReference>
<keyword evidence="12" id="KW-1185">Reference proteome</keyword>
<dbReference type="InterPro" id="IPR056875">
    <property type="entry name" value="MCM8/REC_WHD"/>
</dbReference>
<gene>
    <name evidence="11" type="primary">Contig11782.g12597</name>
    <name evidence="11" type="ORF">STYLEM_1928</name>
</gene>
<evidence type="ECO:0000313" key="12">
    <source>
        <dbReference type="Proteomes" id="UP000039865"/>
    </source>
</evidence>
<proteinExistence type="inferred from homology"/>
<dbReference type="Proteomes" id="UP000039865">
    <property type="component" value="Unassembled WGS sequence"/>
</dbReference>
<keyword evidence="5 9" id="KW-0067">ATP-binding</keyword>
<keyword evidence="6 9" id="KW-0238">DNA-binding</keyword>
<dbReference type="PROSITE" id="PS00847">
    <property type="entry name" value="MCM_1"/>
    <property type="match status" value="1"/>
</dbReference>
<dbReference type="InterPro" id="IPR031327">
    <property type="entry name" value="MCM"/>
</dbReference>